<gene>
    <name evidence="1" type="ORF">AXF13_01595</name>
</gene>
<sequence length="116" mass="13091">MGDSLRKVKQRIKAFLLFHGLEEPVGLERWTLSAVDALTTCEINLILRDVLDDCLGELRHLRVNLSVLEKKMAAHTPSVHQERLAALRSMPGVGRIVPVHFLRNVFALNDLNEGEK</sequence>
<reference evidence="2" key="1">
    <citation type="submission" date="2016-02" db="EMBL/GenBank/DDBJ databases">
        <authorList>
            <person name="Holder M.E."/>
            <person name="Ajami N.J."/>
            <person name="Petrosino J.F."/>
        </authorList>
    </citation>
    <scope>NUCLEOTIDE SEQUENCE [LARGE SCALE GENOMIC DNA]</scope>
    <source>
        <strain evidence="2">CCUG 45958</strain>
    </source>
</reference>
<dbReference type="RefSeq" id="WP_062251393.1">
    <property type="nucleotide sequence ID" value="NZ_CP014229.1"/>
</dbReference>
<proteinExistence type="predicted"/>
<dbReference type="KEGG" id="dfi:AXF13_01595"/>
<evidence type="ECO:0000313" key="1">
    <source>
        <dbReference type="EMBL" id="AMD88914.1"/>
    </source>
</evidence>
<accession>A0A0X8JHH6</accession>
<organism evidence="1 2">
    <name type="scientific">Desulfovibrio fairfieldensis</name>
    <dbReference type="NCBI Taxonomy" id="44742"/>
    <lineage>
        <taxon>Bacteria</taxon>
        <taxon>Pseudomonadati</taxon>
        <taxon>Thermodesulfobacteriota</taxon>
        <taxon>Desulfovibrionia</taxon>
        <taxon>Desulfovibrionales</taxon>
        <taxon>Desulfovibrionaceae</taxon>
        <taxon>Desulfovibrio</taxon>
    </lineage>
</organism>
<protein>
    <submittedName>
        <fullName evidence="1">Uncharacterized protein</fullName>
    </submittedName>
</protein>
<name>A0A0X8JHH6_9BACT</name>
<dbReference type="Proteomes" id="UP000069241">
    <property type="component" value="Chromosome"/>
</dbReference>
<dbReference type="EMBL" id="CP014229">
    <property type="protein sequence ID" value="AMD88914.1"/>
    <property type="molecule type" value="Genomic_DNA"/>
</dbReference>
<keyword evidence="2" id="KW-1185">Reference proteome</keyword>
<evidence type="ECO:0000313" key="2">
    <source>
        <dbReference type="Proteomes" id="UP000069241"/>
    </source>
</evidence>
<dbReference type="AlphaFoldDB" id="A0A0X8JHH6"/>